<dbReference type="OrthoDB" id="14196at2"/>
<dbReference type="EC" id="5.2.1.8" evidence="3"/>
<dbReference type="PANTHER" id="PTHR47245">
    <property type="entry name" value="PEPTIDYLPROLYL ISOMERASE"/>
    <property type="match status" value="1"/>
</dbReference>
<evidence type="ECO:0000256" key="2">
    <source>
        <dbReference type="ARBA" id="ARBA00007656"/>
    </source>
</evidence>
<dbReference type="PROSITE" id="PS01096">
    <property type="entry name" value="PPIC_PPIASE_1"/>
    <property type="match status" value="1"/>
</dbReference>
<evidence type="ECO:0000256" key="6">
    <source>
        <dbReference type="SAM" id="SignalP"/>
    </source>
</evidence>
<dbReference type="Pfam" id="PF00639">
    <property type="entry name" value="Rotamase"/>
    <property type="match status" value="1"/>
</dbReference>
<keyword evidence="9" id="KW-1185">Reference proteome</keyword>
<comment type="catalytic activity">
    <reaction evidence="1">
        <text>[protein]-peptidylproline (omega=180) = [protein]-peptidylproline (omega=0)</text>
        <dbReference type="Rhea" id="RHEA:16237"/>
        <dbReference type="Rhea" id="RHEA-COMP:10747"/>
        <dbReference type="Rhea" id="RHEA-COMP:10748"/>
        <dbReference type="ChEBI" id="CHEBI:83833"/>
        <dbReference type="ChEBI" id="CHEBI:83834"/>
        <dbReference type="EC" id="5.2.1.8"/>
    </reaction>
</comment>
<dbReference type="Gene3D" id="1.10.8.1040">
    <property type="match status" value="1"/>
</dbReference>
<keyword evidence="5 8" id="KW-0413">Isomerase</keyword>
<dbReference type="PROSITE" id="PS50198">
    <property type="entry name" value="PPIC_PPIASE_2"/>
    <property type="match status" value="1"/>
</dbReference>
<dbReference type="InterPro" id="IPR000297">
    <property type="entry name" value="PPIase_PpiC"/>
</dbReference>
<organism evidence="8 9">
    <name type="scientific">Aquisalimonas asiatica</name>
    <dbReference type="NCBI Taxonomy" id="406100"/>
    <lineage>
        <taxon>Bacteria</taxon>
        <taxon>Pseudomonadati</taxon>
        <taxon>Pseudomonadota</taxon>
        <taxon>Gammaproteobacteria</taxon>
        <taxon>Chromatiales</taxon>
        <taxon>Ectothiorhodospiraceae</taxon>
        <taxon>Aquisalimonas</taxon>
    </lineage>
</organism>
<dbReference type="AlphaFoldDB" id="A0A1H8RW95"/>
<dbReference type="SUPFAM" id="SSF109998">
    <property type="entry name" value="Triger factor/SurA peptide-binding domain-like"/>
    <property type="match status" value="1"/>
</dbReference>
<dbReference type="RefSeq" id="WP_091640926.1">
    <property type="nucleotide sequence ID" value="NZ_FOEG01000002.1"/>
</dbReference>
<evidence type="ECO:0000256" key="5">
    <source>
        <dbReference type="PROSITE-ProRule" id="PRU00278"/>
    </source>
</evidence>
<feature type="domain" description="PpiC" evidence="7">
    <location>
        <begin position="145"/>
        <end position="235"/>
    </location>
</feature>
<gene>
    <name evidence="8" type="ORF">SAMN04488052_102273</name>
</gene>
<dbReference type="PANTHER" id="PTHR47245:SF2">
    <property type="entry name" value="PEPTIDYL-PROLYL CIS-TRANS ISOMERASE HP_0175-RELATED"/>
    <property type="match status" value="1"/>
</dbReference>
<feature type="chain" id="PRO_5011434612" description="peptidylprolyl isomerase" evidence="6">
    <location>
        <begin position="20"/>
        <end position="282"/>
    </location>
</feature>
<evidence type="ECO:0000256" key="1">
    <source>
        <dbReference type="ARBA" id="ARBA00000971"/>
    </source>
</evidence>
<protein>
    <recommendedName>
        <fullName evidence="3">peptidylprolyl isomerase</fullName>
        <ecNumber evidence="3">5.2.1.8</ecNumber>
    </recommendedName>
</protein>
<accession>A0A1H8RW95</accession>
<proteinExistence type="inferred from homology"/>
<dbReference type="SUPFAM" id="SSF54534">
    <property type="entry name" value="FKBP-like"/>
    <property type="match status" value="1"/>
</dbReference>
<dbReference type="Proteomes" id="UP000199657">
    <property type="component" value="Unassembled WGS sequence"/>
</dbReference>
<evidence type="ECO:0000256" key="4">
    <source>
        <dbReference type="ARBA" id="ARBA00023110"/>
    </source>
</evidence>
<dbReference type="InterPro" id="IPR023058">
    <property type="entry name" value="PPIase_PpiC_CS"/>
</dbReference>
<keyword evidence="6" id="KW-0732">Signal</keyword>
<dbReference type="InterPro" id="IPR027304">
    <property type="entry name" value="Trigger_fact/SurA_dom_sf"/>
</dbReference>
<name>A0A1H8RW95_9GAMM</name>
<evidence type="ECO:0000256" key="3">
    <source>
        <dbReference type="ARBA" id="ARBA00013194"/>
    </source>
</evidence>
<reference evidence="8 9" key="1">
    <citation type="submission" date="2016-10" db="EMBL/GenBank/DDBJ databases">
        <authorList>
            <person name="de Groot N.N."/>
        </authorList>
    </citation>
    <scope>NUCLEOTIDE SEQUENCE [LARGE SCALE GENOMIC DNA]</scope>
    <source>
        <strain evidence="8 9">CGMCC 1.6291</strain>
    </source>
</reference>
<dbReference type="GO" id="GO:0003755">
    <property type="term" value="F:peptidyl-prolyl cis-trans isomerase activity"/>
    <property type="evidence" value="ECO:0007669"/>
    <property type="project" value="UniProtKB-KW"/>
</dbReference>
<evidence type="ECO:0000259" key="7">
    <source>
        <dbReference type="PROSITE" id="PS50198"/>
    </source>
</evidence>
<dbReference type="STRING" id="406100.SAMN04488052_102273"/>
<evidence type="ECO:0000313" key="9">
    <source>
        <dbReference type="Proteomes" id="UP000199657"/>
    </source>
</evidence>
<sequence>MNAAVRALYGLVLPLALLAAGCSDDGADEQDSGEQTVRIVAKVNDEPISETMLQLHILRRTGENPDRVDEEQRETLLLELVEMTLIAQDARERGLTDNETVRAQMRNLQYAVLAQAMLEELKREPVPNDEMLARFDQLMDQESQRQEYHARHILLADESEAEAVIEELDDGEAFGALAERLSRGPTAVRGGDLGWFVPGDMVRPFGEAVMELEVGEYTREPVRTRYGYHVIKLEGQRDREPPHFEDVSEQLRHTLTQERIEGYVNNLRQEGKVELYRPRDDD</sequence>
<dbReference type="PROSITE" id="PS51257">
    <property type="entry name" value="PROKAR_LIPOPROTEIN"/>
    <property type="match status" value="1"/>
</dbReference>
<dbReference type="InterPro" id="IPR046357">
    <property type="entry name" value="PPIase_dom_sf"/>
</dbReference>
<comment type="similarity">
    <text evidence="2">Belongs to the PpiC/parvulin rotamase family.</text>
</comment>
<evidence type="ECO:0000313" key="8">
    <source>
        <dbReference type="EMBL" id="SEO70213.1"/>
    </source>
</evidence>
<keyword evidence="4 5" id="KW-0697">Rotamase</keyword>
<feature type="signal peptide" evidence="6">
    <location>
        <begin position="1"/>
        <end position="19"/>
    </location>
</feature>
<dbReference type="EMBL" id="FOEG01000002">
    <property type="protein sequence ID" value="SEO70213.1"/>
    <property type="molecule type" value="Genomic_DNA"/>
</dbReference>
<dbReference type="InterPro" id="IPR050245">
    <property type="entry name" value="PrsA_foldase"/>
</dbReference>
<dbReference type="Gene3D" id="3.10.50.40">
    <property type="match status" value="1"/>
</dbReference>